<evidence type="ECO:0000259" key="8">
    <source>
        <dbReference type="Pfam" id="PF00479"/>
    </source>
</evidence>
<dbReference type="Pfam" id="PF00479">
    <property type="entry name" value="G6PD_N"/>
    <property type="match status" value="1"/>
</dbReference>
<keyword evidence="3 7" id="KW-0313">Glucose metabolism</keyword>
<dbReference type="SUPFAM" id="SSF55347">
    <property type="entry name" value="Glyceraldehyde-3-phosphate dehydrogenase-like, C-terminal domain"/>
    <property type="match status" value="1"/>
</dbReference>
<protein>
    <recommendedName>
        <fullName evidence="7">Glucose-6-phosphate 1-dehydrogenase</fullName>
        <shortName evidence="7">G6PD</shortName>
        <ecNumber evidence="7">1.1.1.49</ecNumber>
    </recommendedName>
</protein>
<dbReference type="Gene3D" id="3.30.360.10">
    <property type="entry name" value="Dihydrodipicolinate Reductase, domain 2"/>
    <property type="match status" value="1"/>
</dbReference>
<dbReference type="InterPro" id="IPR001282">
    <property type="entry name" value="G6P_DH"/>
</dbReference>
<feature type="domain" description="Glucose-6-phosphate dehydrogenase C-terminal" evidence="9">
    <location>
        <begin position="181"/>
        <end position="453"/>
    </location>
</feature>
<evidence type="ECO:0000256" key="3">
    <source>
        <dbReference type="ARBA" id="ARBA00022526"/>
    </source>
</evidence>
<feature type="binding site" evidence="7">
    <location>
        <position position="226"/>
    </location>
    <ligand>
        <name>substrate</name>
    </ligand>
</feature>
<feature type="binding site" evidence="7">
    <location>
        <position position="207"/>
    </location>
    <ligand>
        <name>substrate</name>
    </ligand>
</feature>
<dbReference type="EMBL" id="SMAJ01000002">
    <property type="protein sequence ID" value="TCT10098.1"/>
    <property type="molecule type" value="Genomic_DNA"/>
</dbReference>
<evidence type="ECO:0000313" key="11">
    <source>
        <dbReference type="Proteomes" id="UP000295525"/>
    </source>
</evidence>
<dbReference type="InterPro" id="IPR022674">
    <property type="entry name" value="G6P_DH_NAD-bd"/>
</dbReference>
<dbReference type="UniPathway" id="UPA00115">
    <property type="reaction ID" value="UER00408"/>
</dbReference>
<feature type="binding site" evidence="7">
    <location>
        <position position="173"/>
    </location>
    <ligand>
        <name>substrate</name>
    </ligand>
</feature>
<dbReference type="Gene3D" id="3.40.50.720">
    <property type="entry name" value="NAD(P)-binding Rossmann-like Domain"/>
    <property type="match status" value="1"/>
</dbReference>
<dbReference type="GO" id="GO:0050661">
    <property type="term" value="F:NADP binding"/>
    <property type="evidence" value="ECO:0007669"/>
    <property type="project" value="UniProtKB-UniRule"/>
</dbReference>
<comment type="similarity">
    <text evidence="2 7">Belongs to the glucose-6-phosphate dehydrogenase family.</text>
</comment>
<evidence type="ECO:0000313" key="10">
    <source>
        <dbReference type="EMBL" id="TCT10098.1"/>
    </source>
</evidence>
<comment type="function">
    <text evidence="7">Catalyzes the oxidation of glucose 6-phosphate to 6-phosphogluconolactone.</text>
</comment>
<dbReference type="GO" id="GO:0004345">
    <property type="term" value="F:glucose-6-phosphate dehydrogenase activity"/>
    <property type="evidence" value="ECO:0007669"/>
    <property type="project" value="UniProtKB-UniRule"/>
</dbReference>
<proteinExistence type="inferred from homology"/>
<dbReference type="InterPro" id="IPR022675">
    <property type="entry name" value="G6P_DH_C"/>
</dbReference>
<dbReference type="EC" id="1.1.1.49" evidence="7"/>
<dbReference type="InterPro" id="IPR019796">
    <property type="entry name" value="G6P_DH_AS"/>
</dbReference>
<feature type="domain" description="Glucose-6-phosphate dehydrogenase NAD-binding" evidence="8">
    <location>
        <begin position="11"/>
        <end position="178"/>
    </location>
</feature>
<feature type="binding site" evidence="7">
    <location>
        <position position="169"/>
    </location>
    <ligand>
        <name>substrate</name>
    </ligand>
</feature>
<evidence type="ECO:0000259" key="9">
    <source>
        <dbReference type="Pfam" id="PF02781"/>
    </source>
</evidence>
<dbReference type="HAMAP" id="MF_00966">
    <property type="entry name" value="G6PD"/>
    <property type="match status" value="1"/>
</dbReference>
<accession>A0A4V2UZ64</accession>
<feature type="binding site" evidence="7">
    <location>
        <position position="317"/>
    </location>
    <ligand>
        <name>substrate</name>
    </ligand>
</feature>
<dbReference type="PRINTS" id="PR00079">
    <property type="entry name" value="G6PDHDRGNASE"/>
</dbReference>
<dbReference type="PANTHER" id="PTHR23429">
    <property type="entry name" value="GLUCOSE-6-PHOSPHATE 1-DEHYDROGENASE G6PD"/>
    <property type="match status" value="1"/>
</dbReference>
<dbReference type="SUPFAM" id="SSF51735">
    <property type="entry name" value="NAD(P)-binding Rossmann-fold domains"/>
    <property type="match status" value="1"/>
</dbReference>
<dbReference type="InterPro" id="IPR036291">
    <property type="entry name" value="NAD(P)-bd_dom_sf"/>
</dbReference>
<comment type="caution">
    <text evidence="10">The sequence shown here is derived from an EMBL/GenBank/DDBJ whole genome shotgun (WGS) entry which is preliminary data.</text>
</comment>
<sequence>MTTSPHSDAFVFFGATGDLAYKQVFPALQAMIKRGHFDMPVIGVARSKWTDDQLRDRARDSLEKHGGVDADAFKKLSARLQYISGDYQDDATYQQLHNALGQAQRPLHYLAIPPSMFKAVTKGLAKSGCAKNARVVVEKPFGRDLASAQSLNRTLHESFPEEAIFRIDHYLGKEAVENLLYFRFANTFLEPVWCRQHVASVQITMAEQFGVQGRGAFYEEVGAIRDVVQNHMLQVMALLTMEAPKNSDPDSIPDAKLQVLNAMRPLLPTEVVRGQFQGYREEDGVAHDSQVETFAALRLHIDNVRWKGVPIYIRAGKEMPVTCTEVLVELKPPTPPVFDADDGAASNYFRFRLSPDVLITVGARVKTPGKSMTGTDTELIAHHHPDDEMTPYERLLGDALAGNSALFTRGDTVEAAWRVVEPILGNAVPIIEYQPGAWGPVETARVIAGADRWHDPKPEAVSS</sequence>
<dbReference type="AlphaFoldDB" id="A0A4V2UZ64"/>
<dbReference type="GO" id="GO:0005829">
    <property type="term" value="C:cytosol"/>
    <property type="evidence" value="ECO:0007669"/>
    <property type="project" value="TreeGrafter"/>
</dbReference>
<organism evidence="10 11">
    <name type="scientific">Paralcaligenes ureilyticus</name>
    <dbReference type="NCBI Taxonomy" id="627131"/>
    <lineage>
        <taxon>Bacteria</taxon>
        <taxon>Pseudomonadati</taxon>
        <taxon>Pseudomonadota</taxon>
        <taxon>Betaproteobacteria</taxon>
        <taxon>Burkholderiales</taxon>
        <taxon>Alcaligenaceae</taxon>
        <taxon>Paralcaligenes</taxon>
    </lineage>
</organism>
<comment type="pathway">
    <text evidence="1 7">Carbohydrate degradation; pentose phosphate pathway; D-ribulose 5-phosphate from D-glucose 6-phosphate (oxidative stage): step 1/3.</text>
</comment>
<keyword evidence="6 7" id="KW-0119">Carbohydrate metabolism</keyword>
<evidence type="ECO:0000256" key="1">
    <source>
        <dbReference type="ARBA" id="ARBA00004937"/>
    </source>
</evidence>
<dbReference type="OrthoDB" id="9802739at2"/>
<comment type="caution">
    <text evidence="7">Lacks conserved residue(s) required for the propagation of feature annotation.</text>
</comment>
<dbReference type="PIRSF" id="PIRSF000110">
    <property type="entry name" value="G6PD"/>
    <property type="match status" value="1"/>
</dbReference>
<evidence type="ECO:0000256" key="5">
    <source>
        <dbReference type="ARBA" id="ARBA00023002"/>
    </source>
</evidence>
<comment type="catalytic activity">
    <reaction evidence="7">
        <text>D-glucose 6-phosphate + NADP(+) = 6-phospho-D-glucono-1,5-lactone + NADPH + H(+)</text>
        <dbReference type="Rhea" id="RHEA:15841"/>
        <dbReference type="ChEBI" id="CHEBI:15378"/>
        <dbReference type="ChEBI" id="CHEBI:57783"/>
        <dbReference type="ChEBI" id="CHEBI:57955"/>
        <dbReference type="ChEBI" id="CHEBI:58349"/>
        <dbReference type="ChEBI" id="CHEBI:61548"/>
        <dbReference type="EC" id="1.1.1.49"/>
    </reaction>
</comment>
<dbReference type="Pfam" id="PF02781">
    <property type="entry name" value="G6PD_C"/>
    <property type="match status" value="1"/>
</dbReference>
<evidence type="ECO:0000256" key="6">
    <source>
        <dbReference type="ARBA" id="ARBA00023277"/>
    </source>
</evidence>
<dbReference type="RefSeq" id="WP_132579727.1">
    <property type="nucleotide sequence ID" value="NZ_SMAJ01000002.1"/>
</dbReference>
<reference evidence="10 11" key="1">
    <citation type="submission" date="2019-03" db="EMBL/GenBank/DDBJ databases">
        <title>Genomic Encyclopedia of Type Strains, Phase IV (KMG-IV): sequencing the most valuable type-strain genomes for metagenomic binning, comparative biology and taxonomic classification.</title>
        <authorList>
            <person name="Goeker M."/>
        </authorList>
    </citation>
    <scope>NUCLEOTIDE SEQUENCE [LARGE SCALE GENOMIC DNA]</scope>
    <source>
        <strain evidence="10 11">DSM 24591</strain>
    </source>
</reference>
<keyword evidence="11" id="KW-1185">Reference proteome</keyword>
<dbReference type="NCBIfam" id="NF009492">
    <property type="entry name" value="PRK12853.1-3"/>
    <property type="match status" value="1"/>
</dbReference>
<keyword evidence="4 7" id="KW-0521">NADP</keyword>
<dbReference type="Proteomes" id="UP000295525">
    <property type="component" value="Unassembled WGS sequence"/>
</dbReference>
<gene>
    <name evidence="7" type="primary">zwf</name>
    <name evidence="10" type="ORF">EDC26_10254</name>
</gene>
<keyword evidence="5 7" id="KW-0560">Oxidoreductase</keyword>
<feature type="binding site" evidence="7">
    <location>
        <position position="139"/>
    </location>
    <ligand>
        <name>NADP(+)</name>
        <dbReference type="ChEBI" id="CHEBI:58349"/>
    </ligand>
</feature>
<evidence type="ECO:0000256" key="7">
    <source>
        <dbReference type="HAMAP-Rule" id="MF_00966"/>
    </source>
</evidence>
<dbReference type="PROSITE" id="PS00069">
    <property type="entry name" value="G6P_DEHYDROGENASE"/>
    <property type="match status" value="1"/>
</dbReference>
<dbReference type="PANTHER" id="PTHR23429:SF0">
    <property type="entry name" value="GLUCOSE-6-PHOSPHATE 1-DEHYDROGENASE"/>
    <property type="match status" value="1"/>
</dbReference>
<dbReference type="NCBIfam" id="TIGR00871">
    <property type="entry name" value="zwf"/>
    <property type="match status" value="1"/>
</dbReference>
<name>A0A4V2UZ64_9BURK</name>
<evidence type="ECO:0000256" key="4">
    <source>
        <dbReference type="ARBA" id="ARBA00022857"/>
    </source>
</evidence>
<feature type="active site" description="Proton acceptor" evidence="7">
    <location>
        <position position="231"/>
    </location>
</feature>
<feature type="binding site" evidence="7">
    <location>
        <position position="46"/>
    </location>
    <ligand>
        <name>NADP(+)</name>
        <dbReference type="ChEBI" id="CHEBI:58349"/>
    </ligand>
</feature>
<dbReference type="GO" id="GO:0006006">
    <property type="term" value="P:glucose metabolic process"/>
    <property type="evidence" value="ECO:0007669"/>
    <property type="project" value="UniProtKB-KW"/>
</dbReference>
<dbReference type="GO" id="GO:0009051">
    <property type="term" value="P:pentose-phosphate shunt, oxidative branch"/>
    <property type="evidence" value="ECO:0007669"/>
    <property type="project" value="TreeGrafter"/>
</dbReference>
<evidence type="ECO:0000256" key="2">
    <source>
        <dbReference type="ARBA" id="ARBA00009975"/>
    </source>
</evidence>